<evidence type="ECO:0000313" key="3">
    <source>
        <dbReference type="Proteomes" id="UP000294543"/>
    </source>
</evidence>
<keyword evidence="3" id="KW-1185">Reference proteome</keyword>
<accession>A0A4R4WFD4</accession>
<comment type="caution">
    <text evidence="2">The sequence shown here is derived from an EMBL/GenBank/DDBJ whole genome shotgun (WGS) entry which is preliminary data.</text>
</comment>
<evidence type="ECO:0000313" key="2">
    <source>
        <dbReference type="EMBL" id="TDD17001.1"/>
    </source>
</evidence>
<sequence>MNAPSDWPSVTDALRREVVSQGADALITGVWGALIVSMPRWRLAWMGYGRLVVPGLTVFAPLAVMVAVSLALTAGDQLAVVNGEFGFTGRPGAAWRSAVALSVSAGVAGVVWVVSAAIVVSASVLGERPVSPTRALGYCLRRLPALAVLWVVWLGGPVAIVALAAQVEPLWRAISAQLWISSLFTSAPATAVGRSGRVFLAWYSAERTDLLLTSCRESDCHTRPITKTDIDGLPVGHFRSKPEPGRLALALSPSDEPLIAWTSAGPDILHITTVHN</sequence>
<keyword evidence="1" id="KW-0472">Membrane</keyword>
<name>A0A4R4WFD4_9ACTN</name>
<feature type="transmembrane region" description="Helical" evidence="1">
    <location>
        <begin position="20"/>
        <end position="39"/>
    </location>
</feature>
<dbReference type="Proteomes" id="UP000294543">
    <property type="component" value="Unassembled WGS sequence"/>
</dbReference>
<protein>
    <submittedName>
        <fullName evidence="2">Uncharacterized protein</fullName>
    </submittedName>
</protein>
<gene>
    <name evidence="2" type="ORF">E1294_29230</name>
</gene>
<keyword evidence="1" id="KW-0812">Transmembrane</keyword>
<reference evidence="2 3" key="1">
    <citation type="submission" date="2019-03" db="EMBL/GenBank/DDBJ databases">
        <title>Draft genome sequences of novel Actinobacteria.</title>
        <authorList>
            <person name="Sahin N."/>
            <person name="Ay H."/>
            <person name="Saygin H."/>
        </authorList>
    </citation>
    <scope>NUCLEOTIDE SEQUENCE [LARGE SCALE GENOMIC DNA]</scope>
    <source>
        <strain evidence="2 3">KC712</strain>
    </source>
</reference>
<feature type="transmembrane region" description="Helical" evidence="1">
    <location>
        <begin position="143"/>
        <end position="164"/>
    </location>
</feature>
<evidence type="ECO:0000256" key="1">
    <source>
        <dbReference type="SAM" id="Phobius"/>
    </source>
</evidence>
<keyword evidence="1" id="KW-1133">Transmembrane helix</keyword>
<organism evidence="2 3">
    <name type="scientific">Nonomuraea diastatica</name>
    <dbReference type="NCBI Taxonomy" id="1848329"/>
    <lineage>
        <taxon>Bacteria</taxon>
        <taxon>Bacillati</taxon>
        <taxon>Actinomycetota</taxon>
        <taxon>Actinomycetes</taxon>
        <taxon>Streptosporangiales</taxon>
        <taxon>Streptosporangiaceae</taxon>
        <taxon>Nonomuraea</taxon>
    </lineage>
</organism>
<dbReference type="EMBL" id="SMKP01000094">
    <property type="protein sequence ID" value="TDD17001.1"/>
    <property type="molecule type" value="Genomic_DNA"/>
</dbReference>
<feature type="transmembrane region" description="Helical" evidence="1">
    <location>
        <begin position="51"/>
        <end position="74"/>
    </location>
</feature>
<proteinExistence type="predicted"/>
<dbReference type="AlphaFoldDB" id="A0A4R4WFD4"/>
<feature type="transmembrane region" description="Helical" evidence="1">
    <location>
        <begin position="94"/>
        <end position="122"/>
    </location>
</feature>